<dbReference type="EMBL" id="AP022613">
    <property type="protein sequence ID" value="BBZ40849.1"/>
    <property type="molecule type" value="Genomic_DNA"/>
</dbReference>
<dbReference type="AlphaFoldDB" id="A0A1X1TBP0"/>
<dbReference type="RefSeq" id="WP_085233305.1">
    <property type="nucleotide sequence ID" value="NZ_AP022613.1"/>
</dbReference>
<dbReference type="Proteomes" id="UP000467385">
    <property type="component" value="Chromosome"/>
</dbReference>
<reference evidence="1 2" key="1">
    <citation type="journal article" date="2019" name="Emerg. Microbes Infect.">
        <title>Comprehensive subspecies identification of 175 nontuberculous mycobacteria species based on 7547 genomic profiles.</title>
        <authorList>
            <person name="Matsumoto Y."/>
            <person name="Kinjo T."/>
            <person name="Motooka D."/>
            <person name="Nabeya D."/>
            <person name="Jung N."/>
            <person name="Uechi K."/>
            <person name="Horii T."/>
            <person name="Iida T."/>
            <person name="Fujita J."/>
            <person name="Nakamura S."/>
        </authorList>
    </citation>
    <scope>NUCLEOTIDE SEQUENCE [LARGE SCALE GENOMIC DNA]</scope>
    <source>
        <strain evidence="1 2">JCM 14738</strain>
    </source>
</reference>
<dbReference type="STRING" id="44010.AWC00_14160"/>
<accession>A0A1X1TBP0</accession>
<gene>
    <name evidence="1" type="ORF">MCNS_39120</name>
</gene>
<evidence type="ECO:0000313" key="2">
    <source>
        <dbReference type="Proteomes" id="UP000467385"/>
    </source>
</evidence>
<proteinExistence type="predicted"/>
<dbReference type="Gene3D" id="3.90.70.10">
    <property type="entry name" value="Cysteine proteinases"/>
    <property type="match status" value="1"/>
</dbReference>
<keyword evidence="2" id="KW-1185">Reference proteome</keyword>
<protein>
    <submittedName>
        <fullName evidence="1">Uncharacterized protein</fullName>
    </submittedName>
</protein>
<organism evidence="1 2">
    <name type="scientific">Mycobacterium conspicuum</name>
    <dbReference type="NCBI Taxonomy" id="44010"/>
    <lineage>
        <taxon>Bacteria</taxon>
        <taxon>Bacillati</taxon>
        <taxon>Actinomycetota</taxon>
        <taxon>Actinomycetes</taxon>
        <taxon>Mycobacteriales</taxon>
        <taxon>Mycobacteriaceae</taxon>
        <taxon>Mycobacterium</taxon>
    </lineage>
</organism>
<evidence type="ECO:0000313" key="1">
    <source>
        <dbReference type="EMBL" id="BBZ40849.1"/>
    </source>
</evidence>
<name>A0A1X1TBP0_9MYCO</name>
<dbReference type="OrthoDB" id="461196at2"/>
<sequence length="235" mass="24899">MKFTTIAKAATLAAVAGAMALGLATNAQAASGTMYGNPAAAAKFWHHQQYDDCVLMSTADVVGEMTGHQPSEAAIIKLAETTPSMVHPGSIYMPSANKENPYSGMGTSFMDIGQMLAHYGIAAQWTDATDDAPKAYPATMETLEQLLGGGHKIIVSLNGEMIWRIPIETKDEQGNPRSDHGVVVTGVDTAKGVVHLNDSGNPDGRDEQIPMALFVKSWATSHNFMVFTTGTGVRS</sequence>